<feature type="region of interest" description="Disordered" evidence="1">
    <location>
        <begin position="1"/>
        <end position="96"/>
    </location>
</feature>
<gene>
    <name evidence="2" type="ORF">GCM10010502_53010</name>
</gene>
<feature type="compositionally biased region" description="Basic and acidic residues" evidence="1">
    <location>
        <begin position="51"/>
        <end position="68"/>
    </location>
</feature>
<evidence type="ECO:0000256" key="1">
    <source>
        <dbReference type="SAM" id="MobiDB-lite"/>
    </source>
</evidence>
<reference evidence="2" key="2">
    <citation type="submission" date="2020-09" db="EMBL/GenBank/DDBJ databases">
        <authorList>
            <person name="Sun Q."/>
            <person name="Ohkuma M."/>
        </authorList>
    </citation>
    <scope>NUCLEOTIDE SEQUENCE</scope>
    <source>
        <strain evidence="2">JCM 4434</strain>
    </source>
</reference>
<dbReference type="AlphaFoldDB" id="A0A8H9LW61"/>
<dbReference type="Proteomes" id="UP000610124">
    <property type="component" value="Unassembled WGS sequence"/>
</dbReference>
<name>A0A8H9LW61_KITAU</name>
<feature type="compositionally biased region" description="Basic and acidic residues" evidence="1">
    <location>
        <begin position="26"/>
        <end position="44"/>
    </location>
</feature>
<reference evidence="2" key="1">
    <citation type="journal article" date="2014" name="Int. J. Syst. Evol. Microbiol.">
        <title>Complete genome sequence of Corynebacterium casei LMG S-19264T (=DSM 44701T), isolated from a smear-ripened cheese.</title>
        <authorList>
            <consortium name="US DOE Joint Genome Institute (JGI-PGF)"/>
            <person name="Walter F."/>
            <person name="Albersmeier A."/>
            <person name="Kalinowski J."/>
            <person name="Ruckert C."/>
        </authorList>
    </citation>
    <scope>NUCLEOTIDE SEQUENCE</scope>
    <source>
        <strain evidence="2">JCM 4434</strain>
    </source>
</reference>
<evidence type="ECO:0000313" key="2">
    <source>
        <dbReference type="EMBL" id="GGU92861.1"/>
    </source>
</evidence>
<sequence length="96" mass="11020">MNEAAGPGTVHRTRRVRPWSAAGPAADDHNNTQMVLEEREREVQRLQAGVAEREHLPEQAKRKLRDPSPESDPTVSSYAAEPVTVDRPQSRWWRRR</sequence>
<proteinExistence type="predicted"/>
<dbReference type="EMBL" id="BMUB01000014">
    <property type="protein sequence ID" value="GGU92861.1"/>
    <property type="molecule type" value="Genomic_DNA"/>
</dbReference>
<evidence type="ECO:0000313" key="3">
    <source>
        <dbReference type="Proteomes" id="UP000610124"/>
    </source>
</evidence>
<comment type="caution">
    <text evidence="2">The sequence shown here is derived from an EMBL/GenBank/DDBJ whole genome shotgun (WGS) entry which is preliminary data.</text>
</comment>
<protein>
    <submittedName>
        <fullName evidence="2">Uncharacterized protein</fullName>
    </submittedName>
</protein>
<accession>A0A8H9LW61</accession>
<organism evidence="2 3">
    <name type="scientific">Kitasatospora aureofaciens</name>
    <name type="common">Streptomyces aureofaciens</name>
    <dbReference type="NCBI Taxonomy" id="1894"/>
    <lineage>
        <taxon>Bacteria</taxon>
        <taxon>Bacillati</taxon>
        <taxon>Actinomycetota</taxon>
        <taxon>Actinomycetes</taxon>
        <taxon>Kitasatosporales</taxon>
        <taxon>Streptomycetaceae</taxon>
        <taxon>Kitasatospora</taxon>
    </lineage>
</organism>